<name>A0A401HQ05_9EURY</name>
<dbReference type="EMBL" id="BFAX01000003">
    <property type="protein sequence ID" value="GBF36292.1"/>
    <property type="molecule type" value="Genomic_DNA"/>
</dbReference>
<dbReference type="Proteomes" id="UP000290527">
    <property type="component" value="Unassembled WGS sequence"/>
</dbReference>
<organism evidence="2 3">
    <name type="scientific">Methanofervidicoccus abyssi</name>
    <dbReference type="NCBI Taxonomy" id="2082189"/>
    <lineage>
        <taxon>Archaea</taxon>
        <taxon>Methanobacteriati</taxon>
        <taxon>Methanobacteriota</taxon>
        <taxon>Methanomada group</taxon>
        <taxon>Methanococci</taxon>
        <taxon>Methanococcales</taxon>
        <taxon>Methanofervidicoccus</taxon>
    </lineage>
</organism>
<sequence>MRSIMFFDGSGLSGFFEFLGILSALIILFGFIIVLVSLVLGYFLVKKNKLILPTVFLYIMDNFHPILLKLCLMIGTEDTFYRIGIDFYNRYYYQPFKNAERKVLILPHCLRDIKCPAKLGVNGIECVFCERCLLGSIIKIARENNYEVYIVPGSTFIKRILKEKKPTGVFGVSCYRDLFYGMNYLSRKGIPVQGQPLLKDGCICTSVDVEELITRIKDNR</sequence>
<keyword evidence="1" id="KW-0812">Transmembrane</keyword>
<evidence type="ECO:0000313" key="2">
    <source>
        <dbReference type="EMBL" id="GBF36292.1"/>
    </source>
</evidence>
<proteinExistence type="predicted"/>
<keyword evidence="1" id="KW-1133">Transmembrane helix</keyword>
<evidence type="ECO:0000313" key="3">
    <source>
        <dbReference type="Proteomes" id="UP000290527"/>
    </source>
</evidence>
<keyword evidence="3" id="KW-1185">Reference proteome</keyword>
<keyword evidence="1" id="KW-0472">Membrane</keyword>
<evidence type="ECO:0008006" key="4">
    <source>
        <dbReference type="Google" id="ProtNLM"/>
    </source>
</evidence>
<dbReference type="InterPro" id="IPR002829">
    <property type="entry name" value="DUF116"/>
</dbReference>
<comment type="caution">
    <text evidence="2">The sequence shown here is derived from an EMBL/GenBank/DDBJ whole genome shotgun (WGS) entry which is preliminary data.</text>
</comment>
<gene>
    <name evidence="2" type="ORF">MHHB_P0522</name>
</gene>
<dbReference type="PIRSF" id="PIRSF006594">
    <property type="entry name" value="UCP006594"/>
    <property type="match status" value="1"/>
</dbReference>
<evidence type="ECO:0000256" key="1">
    <source>
        <dbReference type="SAM" id="Phobius"/>
    </source>
</evidence>
<protein>
    <recommendedName>
        <fullName evidence="4">DUF116 domain-containing protein</fullName>
    </recommendedName>
</protein>
<dbReference type="PANTHER" id="PTHR43801:SF1">
    <property type="entry name" value="POLYPRENYL SYNTHETASE"/>
    <property type="match status" value="1"/>
</dbReference>
<reference evidence="2 3" key="1">
    <citation type="journal article" date="2019" name="Int. J. Syst. Evol. Microbiol.">
        <title>Methanofervidicoccus abyssi gen. nov., sp. nov., a hydrogenotrophic methanogen, isolated from a hydrothermal vent chimney in the Mid-Cayman Spreading Center, the Caribbean Sea.</title>
        <authorList>
            <person name="Sakai S."/>
            <person name="Takaki Y."/>
            <person name="Miyazaki M."/>
            <person name="Ogawara M."/>
            <person name="Yanagawa K."/>
            <person name="Miyazaki J."/>
            <person name="Takai K."/>
        </authorList>
    </citation>
    <scope>NUCLEOTIDE SEQUENCE [LARGE SCALE GENOMIC DNA]</scope>
    <source>
        <strain evidence="2 3">HHB</strain>
    </source>
</reference>
<dbReference type="AlphaFoldDB" id="A0A401HQ05"/>
<dbReference type="OrthoDB" id="120943at2157"/>
<dbReference type="PANTHER" id="PTHR43801">
    <property type="entry name" value="NUCLEOTIDE-BINDING PROTEIN-RELATED"/>
    <property type="match status" value="1"/>
</dbReference>
<feature type="transmembrane region" description="Helical" evidence="1">
    <location>
        <begin position="20"/>
        <end position="45"/>
    </location>
</feature>
<accession>A0A401HQ05</accession>
<dbReference type="Pfam" id="PF01976">
    <property type="entry name" value="DUF116"/>
    <property type="match status" value="1"/>
</dbReference>